<dbReference type="Gene3D" id="3.40.50.300">
    <property type="entry name" value="P-loop containing nucleotide triphosphate hydrolases"/>
    <property type="match status" value="1"/>
</dbReference>
<feature type="region of interest" description="Disordered" evidence="6">
    <location>
        <begin position="521"/>
        <end position="630"/>
    </location>
</feature>
<protein>
    <submittedName>
        <fullName evidence="10">Glycine, alanine and asparagine-rich protein-like</fullName>
    </submittedName>
</protein>
<evidence type="ECO:0000256" key="2">
    <source>
        <dbReference type="ARBA" id="ARBA00023180"/>
    </source>
</evidence>
<dbReference type="InterPro" id="IPR027417">
    <property type="entry name" value="P-loop_NTPase"/>
</dbReference>
<dbReference type="InterPro" id="IPR000863">
    <property type="entry name" value="Sulfotransferase_dom"/>
</dbReference>
<feature type="region of interest" description="Disordered" evidence="6">
    <location>
        <begin position="116"/>
        <end position="214"/>
    </location>
</feature>
<feature type="disulfide bond" evidence="5">
    <location>
        <begin position="494"/>
        <end position="621"/>
    </location>
</feature>
<feature type="region of interest" description="Disordered" evidence="6">
    <location>
        <begin position="1"/>
        <end position="20"/>
    </location>
</feature>
<dbReference type="PANTHER" id="PTHR10605">
    <property type="entry name" value="HEPARAN SULFATE SULFOTRANSFERASE"/>
    <property type="match status" value="1"/>
</dbReference>
<keyword evidence="9" id="KW-1185">Reference proteome</keyword>
<evidence type="ECO:0000256" key="1">
    <source>
        <dbReference type="ARBA" id="ARBA00022679"/>
    </source>
</evidence>
<evidence type="ECO:0000313" key="9">
    <source>
        <dbReference type="Proteomes" id="UP001318040"/>
    </source>
</evidence>
<feature type="compositionally biased region" description="Acidic residues" evidence="6">
    <location>
        <begin position="246"/>
        <end position="258"/>
    </location>
</feature>
<feature type="region of interest" description="Disordered" evidence="6">
    <location>
        <begin position="234"/>
        <end position="283"/>
    </location>
</feature>
<feature type="compositionally biased region" description="Acidic residues" evidence="6">
    <location>
        <begin position="145"/>
        <end position="156"/>
    </location>
</feature>
<feature type="domain" description="Sulfotransferase" evidence="8">
    <location>
        <begin position="291"/>
        <end position="496"/>
    </location>
</feature>
<feature type="binding site" evidence="4">
    <location>
        <position position="390"/>
    </location>
    <ligand>
        <name>3'-phosphoadenylyl sulfate</name>
        <dbReference type="ChEBI" id="CHEBI:58339"/>
    </ligand>
</feature>
<evidence type="ECO:0000313" key="10">
    <source>
        <dbReference type="RefSeq" id="XP_032817156.1"/>
    </source>
</evidence>
<dbReference type="InterPro" id="IPR037359">
    <property type="entry name" value="NST/OST"/>
</dbReference>
<dbReference type="GO" id="GO:0008467">
    <property type="term" value="F:[heparan sulfate]-glucosamine 3-sulfotransferase activity"/>
    <property type="evidence" value="ECO:0007669"/>
    <property type="project" value="TreeGrafter"/>
</dbReference>
<feature type="compositionally biased region" description="Basic and acidic residues" evidence="6">
    <location>
        <begin position="235"/>
        <end position="245"/>
    </location>
</feature>
<organism evidence="9 10">
    <name type="scientific">Petromyzon marinus</name>
    <name type="common">Sea lamprey</name>
    <dbReference type="NCBI Taxonomy" id="7757"/>
    <lineage>
        <taxon>Eukaryota</taxon>
        <taxon>Metazoa</taxon>
        <taxon>Chordata</taxon>
        <taxon>Craniata</taxon>
        <taxon>Vertebrata</taxon>
        <taxon>Cyclostomata</taxon>
        <taxon>Hyperoartia</taxon>
        <taxon>Petromyzontiformes</taxon>
        <taxon>Petromyzontidae</taxon>
        <taxon>Petromyzon</taxon>
    </lineage>
</organism>
<keyword evidence="7" id="KW-0472">Membrane</keyword>
<proteinExistence type="predicted"/>
<feature type="binding site" evidence="4">
    <location>
        <begin position="300"/>
        <end position="304"/>
    </location>
    <ligand>
        <name>3'-phosphoadenylyl sulfate</name>
        <dbReference type="ChEBI" id="CHEBI:58339"/>
    </ligand>
</feature>
<feature type="compositionally biased region" description="Low complexity" evidence="6">
    <location>
        <begin position="521"/>
        <end position="530"/>
    </location>
</feature>
<feature type="binding site" evidence="4">
    <location>
        <position position="382"/>
    </location>
    <ligand>
        <name>3'-phosphoadenylyl sulfate</name>
        <dbReference type="ChEBI" id="CHEBI:58339"/>
    </ligand>
</feature>
<dbReference type="AlphaFoldDB" id="A0AAJ7THW0"/>
<feature type="compositionally biased region" description="Acidic residues" evidence="6">
    <location>
        <begin position="569"/>
        <end position="579"/>
    </location>
</feature>
<keyword evidence="7" id="KW-0812">Transmembrane</keyword>
<feature type="compositionally biased region" description="Gly residues" evidence="6">
    <location>
        <begin position="172"/>
        <end position="190"/>
    </location>
</feature>
<evidence type="ECO:0000256" key="7">
    <source>
        <dbReference type="SAM" id="Phobius"/>
    </source>
</evidence>
<evidence type="ECO:0000256" key="3">
    <source>
        <dbReference type="PIRSR" id="PIRSR637359-1"/>
    </source>
</evidence>
<accession>A0AAJ7THW0</accession>
<dbReference type="Proteomes" id="UP001318040">
    <property type="component" value="Chromosome 26"/>
</dbReference>
<gene>
    <name evidence="10" type="primary">LOC116946249</name>
</gene>
<dbReference type="SUPFAM" id="SSF52540">
    <property type="entry name" value="P-loop containing nucleoside triphosphate hydrolases"/>
    <property type="match status" value="1"/>
</dbReference>
<dbReference type="KEGG" id="pmrn:116946249"/>
<sequence>MARTAASPAGPQGLTSPLPTLPARRHRRLLLLVGLPVRLSSPALVMLSALFLSTYLFLCSLPSCQHAAEPLPTGGGSEGGGSGAAAAAADAAAAAAGGGGGIVAGVTVAVEGGRVTGRRGGAASAGAGGAESEGRAAMAWSAGVAEDEEEEEEEESIQAPPLSRRSYASQSSGGGGGRRGEGGDGGGEGLARGSKTPHAARARGSAKTRERGSGLRALQEMSENNEYDEWAGATQHHEKMKRNVDDDVDDDDVADGDNADLGKEEAEEVERREGGQEEESELGIPCCKRLPQALIIGVKKGGTRALLEALRLHPAVRALGAEAHFFDRNYERGLEWYRGLMPPTEPGQITMEKTPSYFVTREAPARIRAMGGGRTKLLVVVRDPVTRAVSDYAQTLAKRPRGTPPFRRLAFRNGSAAGAPAVEPRWSALRIGLYARHLERWLRHFPRESMLFVSGERLATRPAAELARVQDFLGIARLVTRRHFYFNATKGFPCLRRGGIAAAGAAAGAGAAATDGLGAGDARLGSSGSARKVGRRSARATARMRGRGGSGTYGDVGDVGDEEAKRNEQEDEEGDEDEEVERRDSGEEDGDAEAVEDDEYDERGEWTGGDGEENHWGQPHCLGNSKGRPHPHIEPELLQRLREFYRPFNLKFYQMVGQDFGWD</sequence>
<feature type="compositionally biased region" description="Acidic residues" evidence="6">
    <location>
        <begin position="586"/>
        <end position="602"/>
    </location>
</feature>
<keyword evidence="5" id="KW-1015">Disulfide bond</keyword>
<dbReference type="PANTHER" id="PTHR10605:SF62">
    <property type="entry name" value="HEPARAN SULFATE GLUCOSAMINE 3-O-SULFOTRANSFERASE 6"/>
    <property type="match status" value="1"/>
</dbReference>
<feature type="binding site" evidence="4">
    <location>
        <begin position="626"/>
        <end position="630"/>
    </location>
    <ligand>
        <name>3'-phosphoadenylyl sulfate</name>
        <dbReference type="ChEBI" id="CHEBI:58339"/>
    </ligand>
</feature>
<evidence type="ECO:0000256" key="6">
    <source>
        <dbReference type="SAM" id="MobiDB-lite"/>
    </source>
</evidence>
<name>A0AAJ7THW0_PETMA</name>
<feature type="transmembrane region" description="Helical" evidence="7">
    <location>
        <begin position="29"/>
        <end position="58"/>
    </location>
</feature>
<keyword evidence="2" id="KW-0325">Glycoprotein</keyword>
<feature type="compositionally biased region" description="Basic residues" evidence="6">
    <location>
        <begin position="532"/>
        <end position="546"/>
    </location>
</feature>
<reference evidence="10" key="1">
    <citation type="submission" date="2025-08" db="UniProtKB">
        <authorList>
            <consortium name="RefSeq"/>
        </authorList>
    </citation>
    <scope>IDENTIFICATION</scope>
    <source>
        <tissue evidence="10">Sperm</tissue>
    </source>
</reference>
<evidence type="ECO:0000256" key="4">
    <source>
        <dbReference type="PIRSR" id="PIRSR637359-2"/>
    </source>
</evidence>
<feature type="active site" description="For sulfotransferase activity" evidence="3">
    <location>
        <position position="300"/>
    </location>
</feature>
<dbReference type="RefSeq" id="XP_032817156.1">
    <property type="nucleotide sequence ID" value="XM_032961265.1"/>
</dbReference>
<keyword evidence="1" id="KW-0808">Transferase</keyword>
<evidence type="ECO:0000256" key="5">
    <source>
        <dbReference type="PIRSR" id="PIRSR637359-3"/>
    </source>
</evidence>
<feature type="compositionally biased region" description="Basic and acidic residues" evidence="6">
    <location>
        <begin position="260"/>
        <end position="275"/>
    </location>
</feature>
<dbReference type="Pfam" id="PF00685">
    <property type="entry name" value="Sulfotransfer_1"/>
    <property type="match status" value="1"/>
</dbReference>
<evidence type="ECO:0000259" key="8">
    <source>
        <dbReference type="Pfam" id="PF00685"/>
    </source>
</evidence>
<keyword evidence="7" id="KW-1133">Transmembrane helix</keyword>